<evidence type="ECO:0000313" key="2">
    <source>
        <dbReference type="Proteomes" id="UP000203219"/>
    </source>
</evidence>
<dbReference type="RefSeq" id="YP_009281999.1">
    <property type="nucleotide sequence ID" value="NC_031034.1"/>
</dbReference>
<gene>
    <name evidence="1" type="ORF">SALINJAH_45</name>
</gene>
<accession>A0A173GC21</accession>
<sequence length="154" mass="17862">MFKKHDEVLIRGYSNIKGTEELKGKVVSVENGEIGVHVDNPIKDGGPSFRPMFFDAVSLKQIKAGWRAVDSFMTDPYEVIYELVSKHEARRLKSKKVIIHMKNGGEFTMYHEYESSIESLVEDDNKTLKFFNKDFTKSFTIRLEETIMFEEDVQ</sequence>
<dbReference type="GeneID" id="29059939"/>
<organism evidence="1 2">
    <name type="scientific">Bacillus phage SalinJah</name>
    <dbReference type="NCBI Taxonomy" id="1837830"/>
    <lineage>
        <taxon>Viruses</taxon>
        <taxon>Duplodnaviria</taxon>
        <taxon>Heunggongvirae</taxon>
        <taxon>Uroviricota</taxon>
        <taxon>Caudoviricetes</taxon>
        <taxon>Herelleviridae</taxon>
        <taxon>Bastillevirinae</taxon>
        <taxon>Wphvirus</taxon>
        <taxon>Wphvirus BPS13</taxon>
    </lineage>
</organism>
<proteinExistence type="predicted"/>
<dbReference type="KEGG" id="vg:29059939"/>
<reference evidence="2" key="1">
    <citation type="submission" date="2016-04" db="EMBL/GenBank/DDBJ databases">
        <authorList>
            <person name="Adebesin M.O."/>
            <person name="Ahama K."/>
            <person name="Alekasir E.M."/>
            <person name="Ali S."/>
            <person name="Aligholizadeh E."/>
            <person name="Allison J.M."/>
            <person name="Alzaher A."/>
            <person name="Andaya C.D."/>
            <person name="Asfaw S."/>
            <person name="Bansal N."/>
            <person name="Beauchard M.A."/>
            <person name="Betancourt K.A."/>
            <person name="Bhatia B."/>
            <person name="Boretti N.A."/>
            <person name="Brondi J.N."/>
            <person name="Byrd C.E."/>
            <person name="Cao A."/>
            <person name="Cardosa E.A."/>
            <person name="Carter A."/>
            <person name="Chen S."/>
            <person name="Chen Y."/>
            <person name="Clara V.K."/>
            <person name="Cobuzzi M."/>
            <person name="Conn O.L."/>
            <person name="Crosby I.A."/>
            <person name="Daly S.B."/>
            <person name="Depaz I.X."/>
            <person name="Dhaurali S."/>
            <person name="Dowdy K.M."/>
            <person name="Edokobi N.B."/>
            <person name="Ekanayake A.B."/>
            <person name="Ekekwe S.O."/>
            <person name="Emond M.A."/>
            <person name="Endres L."/>
            <person name="Eng S."/>
            <person name="Felkoski S.A."/>
            <person name="Gant C.D."/>
            <person name="Gaskin B."/>
            <person name="Gondal S."/>
            <person name="Gutmann J."/>
            <person name="Ha T.-A."/>
            <person name="Habteyes H."/>
            <person name="Hariri O."/>
            <person name="Healey R.M."/>
            <person name="Heins J.L."/>
            <person name="Henderson A.L."/>
            <person name="Hernandez F.M."/>
            <person name="Hoang P.T."/>
            <person name="Hope K.T."/>
            <person name="Husna A."/>
            <person name="Hussain A."/>
            <person name="Imani O."/>
            <person name="Jackson N.L."/>
            <person name="Jacob V.M."/>
            <person name="Kang C."/>
            <person name="Kantov R.M."/>
            <person name="Kavuru S."/>
            <person name="Kerr M.S."/>
            <person name="Khan O.A."/>
            <person name="Khan T.M."/>
            <person name="King T."/>
            <person name="Kulkarni R."/>
            <person name="Li A."/>
            <person name="Maczka C."/>
            <person name="Maisonet E."/>
            <person name="Majethia P.M."/>
            <person name="Malik D.A."/>
            <person name="Mariam A."/>
            <person name="Marquess E.B."/>
            <person name="Mattison J."/>
            <person name="Mcdonald N."/>
            <person name="Mehr S."/>
            <person name="Mengers S.R."/>
            <person name="Michaels D.P."/>
            <person name="Mondal S."/>
            <person name="Monney D.B."/>
            <person name="Nakhleh S.I."/>
            <person name="Ndubuizu N.C."/>
            <person name="Nguyen A.H."/>
            <person name="Nguyen K.M."/>
            <person name="Nguyen M.T."/>
            <person name="Nicholas M.L."/>
            <person name="Nimalan J.P."/>
            <person name="O'Connell R.A."/>
            <person name="Odoi E."/>
            <person name="Ojo L."/>
            <person name="Okoye A.E."/>
            <person name="Olateru-Olagbegi O."/>
            <person name="Osei K.V."/>
            <person name="Osei-Tutu A."/>
            <person name="Palilla A.M."/>
            <person name="Pancholi S."/>
            <person name="Park J.H."/>
            <person name="Patel K."/>
            <person name="Patel P."/>
            <person name="Pennington E."/>
            <person name="Peterson R.E."/>
            <person name="Pon J."/>
            <person name="Pourkarim H."/>
            <person name="Reed M.L."/>
            <person name="Rottman V."/>
            <person name="Salazar J."/>
            <person name="Samet S."/>
            <person name="Sendze O."/>
            <person name="Stelmack M.A."/>
            <person name="Stinnett R."/>
            <person name="Tchouaga A.L."/>
            <person name="Thompson E.M."/>
            <person name="Tran N.G."/>
            <person name="Truong T."/>
            <person name="Udo J.A."/>
            <person name="Verona L.T."/>
            <person name="Vu T.-Q."/>
            <person name="Wade J."/>
            <person name="Wang N.Q."/>
            <person name="Waters Z.M."/>
            <person name="Wellman R.J."/>
            <person name="Woldegabreal S."/>
            <person name="Yee A.C."/>
            <person name="Yirefu M."/>
            <person name="Zahangir S."/>
            <person name="Zhai Y."/>
            <person name="Devine C.L."/>
            <person name="Liao K."/>
            <person name="Prasad P.K."/>
            <person name="Ruthenberg K.J."/>
            <person name="Shonk J.A."/>
            <person name="Way M."/>
            <person name="Yousufi H.K."/>
            <person name="Cao L."/>
            <person name="Fox J."/>
            <person name="Hobbs E."/>
            <person name="Kilic S."/>
            <person name="Nunn R."/>
            <person name="Patel R."/>
            <person name="Rubenstein M."/>
            <person name="Cresawn S.G."/>
            <person name="Russell D.A."/>
            <person name="Pope W.H."/>
            <person name="Jacobs-Sera D."/>
            <person name="Hendrix R.W."/>
            <person name="Hatfull G.F."/>
            <person name="Erill I."/>
            <person name="Caruso S.M."/>
        </authorList>
    </citation>
    <scope>NUCLEOTIDE SEQUENCE [LARGE SCALE GENOMIC DNA]</scope>
</reference>
<dbReference type="Proteomes" id="UP000203219">
    <property type="component" value="Segment"/>
</dbReference>
<protein>
    <submittedName>
        <fullName evidence="1">Uncharacterized protein</fullName>
    </submittedName>
</protein>
<name>A0A173GC21_9CAUD</name>
<dbReference type="EMBL" id="KX011169">
    <property type="protein sequence ID" value="ANH50688.1"/>
    <property type="molecule type" value="Genomic_DNA"/>
</dbReference>
<evidence type="ECO:0000313" key="1">
    <source>
        <dbReference type="EMBL" id="ANH50688.1"/>
    </source>
</evidence>